<feature type="region of interest" description="Disordered" evidence="1">
    <location>
        <begin position="170"/>
        <end position="197"/>
    </location>
</feature>
<dbReference type="GO" id="GO:0019867">
    <property type="term" value="C:outer membrane"/>
    <property type="evidence" value="ECO:0007669"/>
    <property type="project" value="InterPro"/>
</dbReference>
<feature type="domain" description="Secretin N-terminal" evidence="2">
    <location>
        <begin position="152"/>
        <end position="231"/>
    </location>
</feature>
<dbReference type="Pfam" id="PF07655">
    <property type="entry name" value="Secretin_N_2"/>
    <property type="match status" value="1"/>
</dbReference>
<dbReference type="Proteomes" id="UP000030759">
    <property type="component" value="Unassembled WGS sequence"/>
</dbReference>
<dbReference type="EMBL" id="KE691117">
    <property type="protein sequence ID" value="ERE47265.1"/>
    <property type="molecule type" value="Genomic_DNA"/>
</dbReference>
<dbReference type="AlphaFoldDB" id="A0A061HTC9"/>
<evidence type="ECO:0000259" key="2">
    <source>
        <dbReference type="Pfam" id="PF07655"/>
    </source>
</evidence>
<evidence type="ECO:0000313" key="3">
    <source>
        <dbReference type="EMBL" id="ERE47265.1"/>
    </source>
</evidence>
<proteinExistence type="predicted"/>
<evidence type="ECO:0000256" key="1">
    <source>
        <dbReference type="SAM" id="MobiDB-lite"/>
    </source>
</evidence>
<sequence length="323" mass="33634">MPLTNKSLGAPVTALDCNITFNPKSPITLAEFGRVVTNLCGLSVNVTQDATALLNGTLMARSDGGSAGAAGMSSPGAISAGALPPPNLTGAPGMPMAAPISNSVFGSGQSDMISGISWVNKPLRGLLDLVTARLGLGWKFEDNTAVIYFTDTKVFQLYSIPGKTSMASTVKSGAEKSGSSTGESTSSFSADGSSQETSVSFETDIMGDIEKTLKTMITPELGRLSVSASTGTVTVTDRPDVLRRIKEYIDSENKRITRQVLLNVKVLSVQIEDGDSAGVNWKAVYETVNRQLGVTNGFSQASGGFNGSIGIINGGKWDGTELF</sequence>
<gene>
    <name evidence="3" type="ORF">H671_21656</name>
</gene>
<dbReference type="InterPro" id="IPR011514">
    <property type="entry name" value="Secretin_N_2"/>
</dbReference>
<name>A0A061HTC9_CRIGR</name>
<evidence type="ECO:0000313" key="4">
    <source>
        <dbReference type="Proteomes" id="UP000030759"/>
    </source>
</evidence>
<feature type="compositionally biased region" description="Low complexity" evidence="1">
    <location>
        <begin position="171"/>
        <end position="190"/>
    </location>
</feature>
<organism evidence="3 4">
    <name type="scientific">Cricetulus griseus</name>
    <name type="common">Chinese hamster</name>
    <name type="synonym">Cricetulus barabensis griseus</name>
    <dbReference type="NCBI Taxonomy" id="10029"/>
    <lineage>
        <taxon>Eukaryota</taxon>
        <taxon>Metazoa</taxon>
        <taxon>Chordata</taxon>
        <taxon>Craniata</taxon>
        <taxon>Vertebrata</taxon>
        <taxon>Euteleostomi</taxon>
        <taxon>Mammalia</taxon>
        <taxon>Eutheria</taxon>
        <taxon>Euarchontoglires</taxon>
        <taxon>Glires</taxon>
        <taxon>Rodentia</taxon>
        <taxon>Myomorpha</taxon>
        <taxon>Muroidea</taxon>
        <taxon>Cricetidae</taxon>
        <taxon>Cricetinae</taxon>
        <taxon>Cricetulus</taxon>
    </lineage>
</organism>
<reference evidence="4" key="1">
    <citation type="journal article" date="2013" name="Nat. Biotechnol.">
        <title>Chinese hamster genome sequenced from sorted chromosomes.</title>
        <authorList>
            <person name="Brinkrolf K."/>
            <person name="Rupp O."/>
            <person name="Laux H."/>
            <person name="Kollin F."/>
            <person name="Ernst W."/>
            <person name="Linke B."/>
            <person name="Kofler R."/>
            <person name="Romand S."/>
            <person name="Hesse F."/>
            <person name="Budach W.E."/>
            <person name="Galosy S."/>
            <person name="Muller D."/>
            <person name="Noll T."/>
            <person name="Wienberg J."/>
            <person name="Jostock T."/>
            <person name="Leonard M."/>
            <person name="Grillari J."/>
            <person name="Tauch A."/>
            <person name="Goesmann A."/>
            <person name="Helk B."/>
            <person name="Mott J.E."/>
            <person name="Puhler A."/>
            <person name="Borth N."/>
        </authorList>
    </citation>
    <scope>NUCLEOTIDE SEQUENCE [LARGE SCALE GENOMIC DNA]</scope>
    <source>
        <strain evidence="4">17A/GY</strain>
    </source>
</reference>
<feature type="non-terminal residue" evidence="3">
    <location>
        <position position="323"/>
    </location>
</feature>
<protein>
    <submittedName>
        <fullName evidence="3">PilN family type IV pilus biogeneis protein</fullName>
    </submittedName>
</protein>
<accession>A0A061HTC9</accession>